<dbReference type="Proteomes" id="UP000827872">
    <property type="component" value="Linkage Group LG03"/>
</dbReference>
<gene>
    <name evidence="1" type="ORF">K3G42_031743</name>
</gene>
<proteinExistence type="predicted"/>
<accession>A0ACB8EM60</accession>
<keyword evidence="2" id="KW-1185">Reference proteome</keyword>
<comment type="caution">
    <text evidence="1">The sequence shown here is derived from an EMBL/GenBank/DDBJ whole genome shotgun (WGS) entry which is preliminary data.</text>
</comment>
<reference evidence="1" key="1">
    <citation type="submission" date="2021-08" db="EMBL/GenBank/DDBJ databases">
        <title>The first chromosome-level gecko genome reveals the dynamic sex chromosomes of Neotropical dwarf geckos (Sphaerodactylidae: Sphaerodactylus).</title>
        <authorList>
            <person name="Pinto B.J."/>
            <person name="Keating S.E."/>
            <person name="Gamble T."/>
        </authorList>
    </citation>
    <scope>NUCLEOTIDE SEQUENCE</scope>
    <source>
        <strain evidence="1">TG3544</strain>
    </source>
</reference>
<evidence type="ECO:0000313" key="2">
    <source>
        <dbReference type="Proteomes" id="UP000827872"/>
    </source>
</evidence>
<sequence length="154" mass="17158">MIQMLWAYHHSCTWVWGGGREVISASCSQTHQTAIEIRPNQPDSHPTHHSSSVTGIFCGLFFIRKSKVFLFVLIAQLRKFVPWNKLKLCDLDCGGRGGCPVVNPPGDMHLGILKDQSALSQPLWAMLFSGTVRPVCSQVHILLPHFTVLPCEPI</sequence>
<organism evidence="1 2">
    <name type="scientific">Sphaerodactylus townsendi</name>
    <dbReference type="NCBI Taxonomy" id="933632"/>
    <lineage>
        <taxon>Eukaryota</taxon>
        <taxon>Metazoa</taxon>
        <taxon>Chordata</taxon>
        <taxon>Craniata</taxon>
        <taxon>Vertebrata</taxon>
        <taxon>Euteleostomi</taxon>
        <taxon>Lepidosauria</taxon>
        <taxon>Squamata</taxon>
        <taxon>Bifurcata</taxon>
        <taxon>Gekkota</taxon>
        <taxon>Sphaerodactylidae</taxon>
        <taxon>Sphaerodactylus</taxon>
    </lineage>
</organism>
<name>A0ACB8EM60_9SAUR</name>
<evidence type="ECO:0000313" key="1">
    <source>
        <dbReference type="EMBL" id="KAH7993648.1"/>
    </source>
</evidence>
<protein>
    <submittedName>
        <fullName evidence="1">Uncharacterized protein</fullName>
    </submittedName>
</protein>
<dbReference type="EMBL" id="CM037616">
    <property type="protein sequence ID" value="KAH7993648.1"/>
    <property type="molecule type" value="Genomic_DNA"/>
</dbReference>